<proteinExistence type="predicted"/>
<dbReference type="EMBL" id="CP090033">
    <property type="protein sequence ID" value="UPK93133.1"/>
    <property type="molecule type" value="Genomic_DNA"/>
</dbReference>
<evidence type="ECO:0000313" key="2">
    <source>
        <dbReference type="Proteomes" id="UP000830768"/>
    </source>
</evidence>
<gene>
    <name evidence="1" type="ORF">LCI18_004068</name>
</gene>
<keyword evidence="2" id="KW-1185">Reference proteome</keyword>
<dbReference type="Proteomes" id="UP000830768">
    <property type="component" value="Chromosome 4"/>
</dbReference>
<evidence type="ECO:0000313" key="1">
    <source>
        <dbReference type="EMBL" id="UPK93133.1"/>
    </source>
</evidence>
<reference evidence="1" key="1">
    <citation type="submission" date="2021-11" db="EMBL/GenBank/DDBJ databases">
        <title>Fusarium solani-melongenae Genome sequencing and assembly.</title>
        <authorList>
            <person name="Xie S."/>
            <person name="Huang L."/>
            <person name="Zhang X."/>
        </authorList>
    </citation>
    <scope>NUCLEOTIDE SEQUENCE</scope>
    <source>
        <strain evidence="1">CRI 24-3</strain>
    </source>
</reference>
<accession>A0ACD3YWB5</accession>
<name>A0ACD3YWB5_FUSSC</name>
<organism evidence="1 2">
    <name type="scientific">Fusarium solani subsp. cucurbitae</name>
    <name type="common">Neocosmosporum cucurbitae</name>
    <dbReference type="NCBI Taxonomy" id="2747967"/>
    <lineage>
        <taxon>Eukaryota</taxon>
        <taxon>Fungi</taxon>
        <taxon>Dikarya</taxon>
        <taxon>Ascomycota</taxon>
        <taxon>Pezizomycotina</taxon>
        <taxon>Sordariomycetes</taxon>
        <taxon>Hypocreomycetidae</taxon>
        <taxon>Hypocreales</taxon>
        <taxon>Nectriaceae</taxon>
        <taxon>Fusarium</taxon>
        <taxon>Fusarium solani species complex</taxon>
    </lineage>
</organism>
<protein>
    <submittedName>
        <fullName evidence="1">Uncharacterized protein</fullName>
    </submittedName>
</protein>
<sequence>MDSDVKTKAPSSEDHGLGKVVSFVEENSQMPEILRSLSEEEFKTLEKKLLRKVDLRLLPTMILIYIMNYLDRNAIGAARLGGLEEDLNLGPNEFQTCVSILFVGYILMQVPSNMLLNKIGKPAMYLTGCMVVWGILCACSGAAQNFAGLLVTRFLLGFVEAAFYPGAELGVRTGIFYCGSLISGAFSGLIAAAIMDNLDGAHGLLAWRWVFIIEGSATVIISVLAFFVLPDFPANTKWLTEQERALAMWRMEKDAAGEEDWTEGSKQPLFEGFKLLIKDPKNWILVVVVYGAASAIAINSFFPTVVKSMGKDRNTTLLLTAPPYLFACIVCALVSWNADRTRERYWHTVIPISCALAGFIISAATSGIGPRYFGAMIMLPGIYTGFNMAMVWTANTIFRPVSKRAAAVAFNNAMATICSIYGSYLYPNNAGPRFVLAFSVNGAMAVVAIIAATVLHFYLKRENKRLEEKEREEEAAGRGVVGSGFRYLT</sequence>